<feature type="domain" description="Tyrosinase copper-binding" evidence="4">
    <location>
        <begin position="290"/>
        <end position="301"/>
    </location>
</feature>
<keyword evidence="3" id="KW-0812">Transmembrane</keyword>
<evidence type="ECO:0000256" key="3">
    <source>
        <dbReference type="SAM" id="Phobius"/>
    </source>
</evidence>
<dbReference type="EMBL" id="FJOF01000002">
    <property type="protein sequence ID" value="CZR36086.1"/>
    <property type="molecule type" value="Genomic_DNA"/>
</dbReference>
<dbReference type="PRINTS" id="PR00092">
    <property type="entry name" value="TYROSINASE"/>
</dbReference>
<dbReference type="SUPFAM" id="SSF48056">
    <property type="entry name" value="Di-copper centre-containing domain"/>
    <property type="match status" value="1"/>
</dbReference>
<sequence>MESLYKRISRVLSRKWKYQPLVNHEPEYIEKENDSRYNSCLISICLAAVLFMGIIISWGVSLKRAPTSCIQPVRRMEWRELNKTQKQDYIGAVVCLAEKESHFEPGSSRYDDFAYMHVFEGTVTHYAASFLPWHRYFIHTYEKALTEECDFHGSLPYWDWALDAHDLAASPIFDPTDGFGGNGTSRSSLPTMFGGHCVTEGPFANATRHWQSKSNGHGFDILKNPHCLSRGFQGGEKKTKLENRVTIDAINSVLSLQSYEEFVDALEVQAHNSIPQFVRGDFYGLTAPNDPVFYLHHAQVDRLWWLWQQQDIESRTKTYQGPRQNIRVHANESLSGSSLDDVISLGNLSEPVRVHEITGSVIVDYDYVLTDRRLNPYE</sequence>
<dbReference type="PANTHER" id="PTHR11474">
    <property type="entry name" value="TYROSINASE FAMILY MEMBER"/>
    <property type="match status" value="1"/>
</dbReference>
<keyword evidence="6" id="KW-1185">Reference proteome</keyword>
<protein>
    <submittedName>
        <fullName evidence="5">Related to monophenol monooxygenase (Tyrosinase)</fullName>
    </submittedName>
</protein>
<comment type="caution">
    <text evidence="5">The sequence shown here is derived from an EMBL/GenBank/DDBJ whole genome shotgun (WGS) entry which is preliminary data.</text>
</comment>
<dbReference type="InterPro" id="IPR008922">
    <property type="entry name" value="Di-copper_centre_dom_sf"/>
</dbReference>
<keyword evidence="3" id="KW-0472">Membrane</keyword>
<evidence type="ECO:0000259" key="4">
    <source>
        <dbReference type="PROSITE" id="PS00498"/>
    </source>
</evidence>
<keyword evidence="1" id="KW-0479">Metal-binding</keyword>
<dbReference type="GO" id="GO:0046872">
    <property type="term" value="F:metal ion binding"/>
    <property type="evidence" value="ECO:0007669"/>
    <property type="project" value="UniProtKB-KW"/>
</dbReference>
<evidence type="ECO:0000256" key="1">
    <source>
        <dbReference type="ARBA" id="ARBA00022723"/>
    </source>
</evidence>
<keyword evidence="2" id="KW-0186">Copper</keyword>
<evidence type="ECO:0000313" key="5">
    <source>
        <dbReference type="EMBL" id="CZR36086.1"/>
    </source>
</evidence>
<dbReference type="PROSITE" id="PS00498">
    <property type="entry name" value="TYROSINASE_2"/>
    <property type="match status" value="1"/>
</dbReference>
<dbReference type="AlphaFoldDB" id="A0A1L7V991"/>
<organism evidence="5 6">
    <name type="scientific">Fusarium proliferatum (strain ET1)</name>
    <name type="common">Orchid endophyte fungus</name>
    <dbReference type="NCBI Taxonomy" id="1227346"/>
    <lineage>
        <taxon>Eukaryota</taxon>
        <taxon>Fungi</taxon>
        <taxon>Dikarya</taxon>
        <taxon>Ascomycota</taxon>
        <taxon>Pezizomycotina</taxon>
        <taxon>Sordariomycetes</taxon>
        <taxon>Hypocreomycetidae</taxon>
        <taxon>Hypocreales</taxon>
        <taxon>Nectriaceae</taxon>
        <taxon>Fusarium</taxon>
        <taxon>Fusarium fujikuroi species complex</taxon>
    </lineage>
</organism>
<dbReference type="Proteomes" id="UP000183971">
    <property type="component" value="Unassembled WGS sequence"/>
</dbReference>
<dbReference type="InterPro" id="IPR050316">
    <property type="entry name" value="Tyrosinase/Hemocyanin"/>
</dbReference>
<dbReference type="Pfam" id="PF00264">
    <property type="entry name" value="Tyrosinase"/>
    <property type="match status" value="1"/>
</dbReference>
<keyword evidence="5" id="KW-0560">Oxidoreductase</keyword>
<dbReference type="GO" id="GO:0004497">
    <property type="term" value="F:monooxygenase activity"/>
    <property type="evidence" value="ECO:0007669"/>
    <property type="project" value="UniProtKB-KW"/>
</dbReference>
<reference evidence="6" key="1">
    <citation type="journal article" date="2016" name="Genome Biol. Evol.">
        <title>Comparative 'omics' of the Fusarium fujikuroi species complex highlights differences in genetic potential and metabolite synthesis.</title>
        <authorList>
            <person name="Niehaus E.-M."/>
            <person name="Muensterkoetter M."/>
            <person name="Proctor R.H."/>
            <person name="Brown D.W."/>
            <person name="Sharon A."/>
            <person name="Idan Y."/>
            <person name="Oren-Young L."/>
            <person name="Sieber C.M."/>
            <person name="Novak O."/>
            <person name="Pencik A."/>
            <person name="Tarkowska D."/>
            <person name="Hromadova K."/>
            <person name="Freeman S."/>
            <person name="Maymon M."/>
            <person name="Elazar M."/>
            <person name="Youssef S.A."/>
            <person name="El-Shabrawy E.S.M."/>
            <person name="Shalaby A.B.A."/>
            <person name="Houterman P."/>
            <person name="Brock N.L."/>
            <person name="Burkhardt I."/>
            <person name="Tsavkelova E.A."/>
            <person name="Dickschat J.S."/>
            <person name="Galuszka P."/>
            <person name="Gueldener U."/>
            <person name="Tudzynski B."/>
        </authorList>
    </citation>
    <scope>NUCLEOTIDE SEQUENCE [LARGE SCALE GENOMIC DNA]</scope>
    <source>
        <strain evidence="6">ET1</strain>
    </source>
</reference>
<dbReference type="InterPro" id="IPR002227">
    <property type="entry name" value="Tyrosinase_Cu-bd"/>
</dbReference>
<dbReference type="RefSeq" id="XP_031076679.1">
    <property type="nucleotide sequence ID" value="XM_031226110.1"/>
</dbReference>
<dbReference type="PANTHER" id="PTHR11474:SF126">
    <property type="entry name" value="TYROSINASE-LIKE PROTEIN TYR-1-RELATED"/>
    <property type="match status" value="1"/>
</dbReference>
<keyword evidence="3" id="KW-1133">Transmembrane helix</keyword>
<accession>A0A1L7V991</accession>
<gene>
    <name evidence="5" type="ORF">FPRO_03654</name>
</gene>
<keyword evidence="5" id="KW-0503">Monooxygenase</keyword>
<feature type="transmembrane region" description="Helical" evidence="3">
    <location>
        <begin position="40"/>
        <end position="60"/>
    </location>
</feature>
<dbReference type="GeneID" id="42048539"/>
<evidence type="ECO:0000256" key="2">
    <source>
        <dbReference type="ARBA" id="ARBA00023008"/>
    </source>
</evidence>
<dbReference type="VEuPathDB" id="FungiDB:FPRO_03654"/>
<dbReference type="Gene3D" id="1.10.1280.10">
    <property type="entry name" value="Di-copper center containing domain from catechol oxidase"/>
    <property type="match status" value="1"/>
</dbReference>
<evidence type="ECO:0000313" key="6">
    <source>
        <dbReference type="Proteomes" id="UP000183971"/>
    </source>
</evidence>
<name>A0A1L7V991_FUSPR</name>
<proteinExistence type="predicted"/>